<evidence type="ECO:0000313" key="3">
    <source>
        <dbReference type="Proteomes" id="UP000664167"/>
    </source>
</evidence>
<sequence>MTTATLIPAPRQAAGATAVGTAPRSSHPVGSALRAVKVFAAAVVSVVILGEYSN</sequence>
<dbReference type="RefSeq" id="WP_206967566.1">
    <property type="nucleotide sequence ID" value="NZ_BAAAJJ010000001.1"/>
</dbReference>
<gene>
    <name evidence="2" type="ORF">J0695_30735</name>
</gene>
<protein>
    <submittedName>
        <fullName evidence="2">Uncharacterized protein</fullName>
    </submittedName>
</protein>
<name>A0A939FDB7_9ACTN</name>
<dbReference type="EMBL" id="JAFLRJ010000357">
    <property type="protein sequence ID" value="MBO0516116.1"/>
    <property type="molecule type" value="Genomic_DNA"/>
</dbReference>
<comment type="caution">
    <text evidence="2">The sequence shown here is derived from an EMBL/GenBank/DDBJ whole genome shotgun (WGS) entry which is preliminary data.</text>
</comment>
<proteinExistence type="predicted"/>
<dbReference type="Proteomes" id="UP000664167">
    <property type="component" value="Unassembled WGS sequence"/>
</dbReference>
<accession>A0A939FDB7</accession>
<evidence type="ECO:0000313" key="2">
    <source>
        <dbReference type="EMBL" id="MBO0516116.1"/>
    </source>
</evidence>
<dbReference type="AlphaFoldDB" id="A0A939FDB7"/>
<feature type="region of interest" description="Disordered" evidence="1">
    <location>
        <begin position="1"/>
        <end position="24"/>
    </location>
</feature>
<organism evidence="2 3">
    <name type="scientific">Streptomyces beijiangensis</name>
    <dbReference type="NCBI Taxonomy" id="163361"/>
    <lineage>
        <taxon>Bacteria</taxon>
        <taxon>Bacillati</taxon>
        <taxon>Actinomycetota</taxon>
        <taxon>Actinomycetes</taxon>
        <taxon>Kitasatosporales</taxon>
        <taxon>Streptomycetaceae</taxon>
        <taxon>Streptomyces</taxon>
    </lineage>
</organism>
<reference evidence="2" key="1">
    <citation type="submission" date="2021-03" db="EMBL/GenBank/DDBJ databases">
        <title>Streptomyces poriferae sp. nov., a novel marine sponge-derived Actinobacteria species with anti-MRSA activity.</title>
        <authorList>
            <person name="Sandoval-Powers M."/>
            <person name="Kralova S."/>
            <person name="Nguyen G.-S."/>
            <person name="Fawwal D."/>
            <person name="Degnes K."/>
            <person name="Klinkenberg G."/>
            <person name="Sletta H."/>
            <person name="Wentzel A."/>
            <person name="Liles M.R."/>
        </authorList>
    </citation>
    <scope>NUCLEOTIDE SEQUENCE</scope>
    <source>
        <strain evidence="2">DSM 41794</strain>
    </source>
</reference>
<keyword evidence="3" id="KW-1185">Reference proteome</keyword>
<evidence type="ECO:0000256" key="1">
    <source>
        <dbReference type="SAM" id="MobiDB-lite"/>
    </source>
</evidence>